<organism evidence="1 2">
    <name type="scientific">Symbiodinium microadriaticum</name>
    <name type="common">Dinoflagellate</name>
    <name type="synonym">Zooxanthella microadriatica</name>
    <dbReference type="NCBI Taxonomy" id="2951"/>
    <lineage>
        <taxon>Eukaryota</taxon>
        <taxon>Sar</taxon>
        <taxon>Alveolata</taxon>
        <taxon>Dinophyceae</taxon>
        <taxon>Suessiales</taxon>
        <taxon>Symbiodiniaceae</taxon>
        <taxon>Symbiodinium</taxon>
    </lineage>
</organism>
<gene>
    <name evidence="1" type="ORF">AK812_SmicGene12930</name>
</gene>
<protein>
    <submittedName>
        <fullName evidence="1">Uncharacterized protein</fullName>
    </submittedName>
</protein>
<dbReference type="OrthoDB" id="413351at2759"/>
<evidence type="ECO:0000313" key="2">
    <source>
        <dbReference type="Proteomes" id="UP000186817"/>
    </source>
</evidence>
<name>A0A1Q9E9K5_SYMMI</name>
<feature type="non-terminal residue" evidence="1">
    <location>
        <position position="295"/>
    </location>
</feature>
<evidence type="ECO:0000313" key="1">
    <source>
        <dbReference type="EMBL" id="OLQ04091.1"/>
    </source>
</evidence>
<sequence>MDEMLGLTTKDLSDHFFAGMDSALAMFLVRPVLAAEVWGKYLQEVDLRGPFAAQEIGSVQAPAMDDRGYKKFDGEGDDPGKALRKWKAWALAKMTTLKDFQKSQRGPWIFTLLDGKALEACEHLSLDDLTKEDGDSTVWKLLSARFPEKEAHDQMGEALGEVFGLAARDGESMKEWTARVLETFEKCRRKAAVDFPKEARGWIALHCAGLTEEQKAIVKAKTQGSLDLETISAGIRSCFPNLRASSSKARKPTSVLIAEDDRRATVEQEDQHFKDDAAFDDVEAFLADYGTTIDE</sequence>
<comment type="caution">
    <text evidence="1">The sequence shown here is derived from an EMBL/GenBank/DDBJ whole genome shotgun (WGS) entry which is preliminary data.</text>
</comment>
<dbReference type="AlphaFoldDB" id="A0A1Q9E9K5"/>
<dbReference type="Proteomes" id="UP000186817">
    <property type="component" value="Unassembled WGS sequence"/>
</dbReference>
<dbReference type="EMBL" id="LSRX01000219">
    <property type="protein sequence ID" value="OLQ04091.1"/>
    <property type="molecule type" value="Genomic_DNA"/>
</dbReference>
<accession>A0A1Q9E9K5</accession>
<reference evidence="1 2" key="1">
    <citation type="submission" date="2016-02" db="EMBL/GenBank/DDBJ databases">
        <title>Genome analysis of coral dinoflagellate symbionts highlights evolutionary adaptations to a symbiotic lifestyle.</title>
        <authorList>
            <person name="Aranda M."/>
            <person name="Li Y."/>
            <person name="Liew Y.J."/>
            <person name="Baumgarten S."/>
            <person name="Simakov O."/>
            <person name="Wilson M."/>
            <person name="Piel J."/>
            <person name="Ashoor H."/>
            <person name="Bougouffa S."/>
            <person name="Bajic V.B."/>
            <person name="Ryu T."/>
            <person name="Ravasi T."/>
            <person name="Bayer T."/>
            <person name="Micklem G."/>
            <person name="Kim H."/>
            <person name="Bhak J."/>
            <person name="Lajeunesse T.C."/>
            <person name="Voolstra C.R."/>
        </authorList>
    </citation>
    <scope>NUCLEOTIDE SEQUENCE [LARGE SCALE GENOMIC DNA]</scope>
    <source>
        <strain evidence="1 2">CCMP2467</strain>
    </source>
</reference>
<proteinExistence type="predicted"/>
<keyword evidence="2" id="KW-1185">Reference proteome</keyword>